<dbReference type="AlphaFoldDB" id="E2ZAS5"/>
<evidence type="ECO:0000313" key="1">
    <source>
        <dbReference type="EMBL" id="EFQ04607.1"/>
    </source>
</evidence>
<sequence length="39" mass="4408">MPFMPKKVHGTDKAAARLLDMPYMRRLGAVQLLETAGRH</sequence>
<comment type="caution">
    <text evidence="1">The sequence shown here is derived from an EMBL/GenBank/DDBJ whole genome shotgun (WGS) entry which is preliminary data.</text>
</comment>
<reference evidence="1 2" key="1">
    <citation type="submission" date="2010-08" db="EMBL/GenBank/DDBJ databases">
        <authorList>
            <person name="Weinstock G."/>
            <person name="Sodergren E."/>
            <person name="Clifton S."/>
            <person name="Fulton L."/>
            <person name="Fulton B."/>
            <person name="Courtney L."/>
            <person name="Fronick C."/>
            <person name="Harrison M."/>
            <person name="Strong C."/>
            <person name="Farmer C."/>
            <person name="Delahaunty K."/>
            <person name="Markovic C."/>
            <person name="Hall O."/>
            <person name="Minx P."/>
            <person name="Tomlinson C."/>
            <person name="Mitreva M."/>
            <person name="Hou S."/>
            <person name="Chen J."/>
            <person name="Wollam A."/>
            <person name="Pepin K.H."/>
            <person name="Johnson M."/>
            <person name="Bhonagiri V."/>
            <person name="Zhang X."/>
            <person name="Suruliraj S."/>
            <person name="Warren W."/>
            <person name="Chinwalla A."/>
            <person name="Mardis E.R."/>
            <person name="Wilson R.K."/>
        </authorList>
    </citation>
    <scope>NUCLEOTIDE SEQUENCE [LARGE SCALE GENOMIC DNA]</scope>
    <source>
        <strain evidence="1 2">F0359</strain>
    </source>
</reference>
<dbReference type="EMBL" id="AECS01000012">
    <property type="protein sequence ID" value="EFQ04607.1"/>
    <property type="molecule type" value="Genomic_DNA"/>
</dbReference>
<proteinExistence type="predicted"/>
<dbReference type="STRING" id="706434.HMPREF9429_00543"/>
<name>E2ZAS5_9FIRM</name>
<keyword evidence="2" id="KW-1185">Reference proteome</keyword>
<organism evidence="1 2">
    <name type="scientific">Megasphaera micronuciformis F0359</name>
    <dbReference type="NCBI Taxonomy" id="706434"/>
    <lineage>
        <taxon>Bacteria</taxon>
        <taxon>Bacillati</taxon>
        <taxon>Bacillota</taxon>
        <taxon>Negativicutes</taxon>
        <taxon>Veillonellales</taxon>
        <taxon>Veillonellaceae</taxon>
        <taxon>Megasphaera</taxon>
    </lineage>
</organism>
<dbReference type="Proteomes" id="UP000003195">
    <property type="component" value="Unassembled WGS sequence"/>
</dbReference>
<evidence type="ECO:0000313" key="2">
    <source>
        <dbReference type="Proteomes" id="UP000003195"/>
    </source>
</evidence>
<dbReference type="HOGENOM" id="CLU_3312489_0_0_9"/>
<gene>
    <name evidence="1" type="ORF">HMPREF9429_00543</name>
</gene>
<accession>E2ZAS5</accession>
<protein>
    <submittedName>
        <fullName evidence="1">Uncharacterized protein</fullName>
    </submittedName>
</protein>